<evidence type="ECO:0000256" key="1">
    <source>
        <dbReference type="SAM" id="Phobius"/>
    </source>
</evidence>
<name>A0ABX0SIJ2_9ACTN</name>
<dbReference type="Proteomes" id="UP000749311">
    <property type="component" value="Unassembled WGS sequence"/>
</dbReference>
<evidence type="ECO:0000313" key="2">
    <source>
        <dbReference type="EMBL" id="NIH57796.1"/>
    </source>
</evidence>
<feature type="transmembrane region" description="Helical" evidence="1">
    <location>
        <begin position="73"/>
        <end position="93"/>
    </location>
</feature>
<keyword evidence="3" id="KW-1185">Reference proteome</keyword>
<dbReference type="EMBL" id="JAAMOZ010000001">
    <property type="protein sequence ID" value="NIH57796.1"/>
    <property type="molecule type" value="Genomic_DNA"/>
</dbReference>
<evidence type="ECO:0008006" key="4">
    <source>
        <dbReference type="Google" id="ProtNLM"/>
    </source>
</evidence>
<sequence length="320" mass="33593">MAAIAGTLVISVGGAIVLWGMRDQFSAMASGQVGQANGYSPLGTSLIIGTLITTLIPTFLIAMGIVTSQNRRTTPIGTGVAFFLFCLVFGSIWQQRGLSEVDHSGSVGVPLLIGMVGGVGIGLILAWVMRRLPGPADFEPGLPSTGSNTATDAVARRRIPLTWAGRTRYHRGVLTNGLVAVLALVGGSVPVVVHGVWPLFVVNATLTLVVLALVLASPLEVEINPEGVVVHRGEDTWVELPLCEVERADVVPLDPQVDFGGWGLRHAADGRDGITTAPGPALRIERAGARPLCITLTNPDTAAETLNGLVERGIDPWRDL</sequence>
<evidence type="ECO:0000313" key="3">
    <source>
        <dbReference type="Proteomes" id="UP000749311"/>
    </source>
</evidence>
<accession>A0ABX0SIJ2</accession>
<proteinExistence type="predicted"/>
<gene>
    <name evidence="2" type="ORF">FB473_002441</name>
</gene>
<keyword evidence="1" id="KW-1133">Transmembrane helix</keyword>
<organism evidence="2 3">
    <name type="scientific">Brooklawnia cerclae</name>
    <dbReference type="NCBI Taxonomy" id="349934"/>
    <lineage>
        <taxon>Bacteria</taxon>
        <taxon>Bacillati</taxon>
        <taxon>Actinomycetota</taxon>
        <taxon>Actinomycetes</taxon>
        <taxon>Propionibacteriales</taxon>
        <taxon>Propionibacteriaceae</taxon>
        <taxon>Brooklawnia</taxon>
    </lineage>
</organism>
<keyword evidence="1" id="KW-0812">Transmembrane</keyword>
<comment type="caution">
    <text evidence="2">The sequence shown here is derived from an EMBL/GenBank/DDBJ whole genome shotgun (WGS) entry which is preliminary data.</text>
</comment>
<keyword evidence="1" id="KW-0472">Membrane</keyword>
<feature type="transmembrane region" description="Helical" evidence="1">
    <location>
        <begin position="199"/>
        <end position="216"/>
    </location>
</feature>
<feature type="transmembrane region" description="Helical" evidence="1">
    <location>
        <begin position="46"/>
        <end position="66"/>
    </location>
</feature>
<reference evidence="2 3" key="1">
    <citation type="submission" date="2020-02" db="EMBL/GenBank/DDBJ databases">
        <title>Sequencing the genomes of 1000 actinobacteria strains.</title>
        <authorList>
            <person name="Klenk H.-P."/>
        </authorList>
    </citation>
    <scope>NUCLEOTIDE SEQUENCE [LARGE SCALE GENOMIC DNA]</scope>
    <source>
        <strain evidence="2 3">DSM 19609</strain>
    </source>
</reference>
<protein>
    <recommendedName>
        <fullName evidence="4">DUF1648 domain-containing protein</fullName>
    </recommendedName>
</protein>
<feature type="transmembrane region" description="Helical" evidence="1">
    <location>
        <begin position="105"/>
        <end position="128"/>
    </location>
</feature>
<dbReference type="RefSeq" id="WP_167168087.1">
    <property type="nucleotide sequence ID" value="NZ_BAAAOO010000007.1"/>
</dbReference>
<feature type="transmembrane region" description="Helical" evidence="1">
    <location>
        <begin position="173"/>
        <end position="193"/>
    </location>
</feature>